<evidence type="ECO:0000259" key="2">
    <source>
        <dbReference type="Pfam" id="PF00144"/>
    </source>
</evidence>
<organism evidence="3 4">
    <name type="scientific">Kordiimonas lipolytica</name>
    <dbReference type="NCBI Taxonomy" id="1662421"/>
    <lineage>
        <taxon>Bacteria</taxon>
        <taxon>Pseudomonadati</taxon>
        <taxon>Pseudomonadota</taxon>
        <taxon>Alphaproteobacteria</taxon>
        <taxon>Kordiimonadales</taxon>
        <taxon>Kordiimonadaceae</taxon>
        <taxon>Kordiimonas</taxon>
    </lineage>
</organism>
<feature type="transmembrane region" description="Helical" evidence="1">
    <location>
        <begin position="7"/>
        <end position="25"/>
    </location>
</feature>
<dbReference type="InterPro" id="IPR001466">
    <property type="entry name" value="Beta-lactam-related"/>
</dbReference>
<reference evidence="4" key="1">
    <citation type="journal article" date="2019" name="Int. J. Syst. Evol. Microbiol.">
        <title>The Global Catalogue of Microorganisms (GCM) 10K type strain sequencing project: providing services to taxonomists for standard genome sequencing and annotation.</title>
        <authorList>
            <consortium name="The Broad Institute Genomics Platform"/>
            <consortium name="The Broad Institute Genome Sequencing Center for Infectious Disease"/>
            <person name="Wu L."/>
            <person name="Ma J."/>
        </authorList>
    </citation>
    <scope>NUCLEOTIDE SEQUENCE [LARGE SCALE GENOMIC DNA]</scope>
    <source>
        <strain evidence="4">CGMCC 1.15304</strain>
    </source>
</reference>
<evidence type="ECO:0000313" key="3">
    <source>
        <dbReference type="EMBL" id="MFC4349015.1"/>
    </source>
</evidence>
<sequence>MSVFKKRGFWAVVIIILVPLGYYAVNMGQAFYRMASFYDVEHLTENYRNTKEFFNTTTVHASGTPSAFDYDLKPITDSYIYDGEERSIKDLMVETGTTGLLVAKDGTILFEEYYQGQKADDRHIQFSVTKSFISALFGIAMHDGLIDDLDDPVTKYLPEFKGTGYDGVTLRHVLTMSTGIRFTEDYGDLTSDVNRMSMTIGTGGSLDEFATSLPRDREPGTYNDYVSVNTHVLGMILKRVTGQTITQLLEEKIWQPLGMEQDAYFLIDGHGMEVAMGGLQASLRDMARMGRLYLNEGRWGDEQIVPVEWVKASVTPEAPHLMPGADNPGSETPFGYGYQWWIPTNPHGDFFAAGIYHQFIYVDPTTGIVIAKTSANKGFNDPANKAQKDMIVTAFQAISADLAARETAAGMQSE</sequence>
<keyword evidence="3" id="KW-0378">Hydrolase</keyword>
<gene>
    <name evidence="3" type="ORF">ACFO5Q_14265</name>
</gene>
<keyword evidence="4" id="KW-1185">Reference proteome</keyword>
<evidence type="ECO:0000313" key="4">
    <source>
        <dbReference type="Proteomes" id="UP001595776"/>
    </source>
</evidence>
<dbReference type="EMBL" id="JBHSCR010000014">
    <property type="protein sequence ID" value="MFC4349015.1"/>
    <property type="molecule type" value="Genomic_DNA"/>
</dbReference>
<evidence type="ECO:0000256" key="1">
    <source>
        <dbReference type="SAM" id="Phobius"/>
    </source>
</evidence>
<dbReference type="PANTHER" id="PTHR43283:SF14">
    <property type="entry name" value="BLL8153 PROTEIN"/>
    <property type="match status" value="1"/>
</dbReference>
<keyword evidence="1" id="KW-0812">Transmembrane</keyword>
<name>A0ABV8UED7_9PROT</name>
<comment type="caution">
    <text evidence="3">The sequence shown here is derived from an EMBL/GenBank/DDBJ whole genome shotgun (WGS) entry which is preliminary data.</text>
</comment>
<dbReference type="PANTHER" id="PTHR43283">
    <property type="entry name" value="BETA-LACTAMASE-RELATED"/>
    <property type="match status" value="1"/>
</dbReference>
<dbReference type="SUPFAM" id="SSF56601">
    <property type="entry name" value="beta-lactamase/transpeptidase-like"/>
    <property type="match status" value="1"/>
</dbReference>
<dbReference type="Proteomes" id="UP001595776">
    <property type="component" value="Unassembled WGS sequence"/>
</dbReference>
<keyword evidence="1" id="KW-1133">Transmembrane helix</keyword>
<dbReference type="Pfam" id="PF00144">
    <property type="entry name" value="Beta-lactamase"/>
    <property type="match status" value="1"/>
</dbReference>
<keyword evidence="1" id="KW-0472">Membrane</keyword>
<protein>
    <submittedName>
        <fullName evidence="3">Serine hydrolase domain-containing protein</fullName>
        <ecNumber evidence="3">3.-.-.-</ecNumber>
    </submittedName>
</protein>
<dbReference type="Gene3D" id="3.40.710.10">
    <property type="entry name" value="DD-peptidase/beta-lactamase superfamily"/>
    <property type="match status" value="1"/>
</dbReference>
<dbReference type="GO" id="GO:0016787">
    <property type="term" value="F:hydrolase activity"/>
    <property type="evidence" value="ECO:0007669"/>
    <property type="project" value="UniProtKB-KW"/>
</dbReference>
<dbReference type="RefSeq" id="WP_068143764.1">
    <property type="nucleotide sequence ID" value="NZ_JBHSCR010000014.1"/>
</dbReference>
<proteinExistence type="predicted"/>
<feature type="domain" description="Beta-lactamase-related" evidence="2">
    <location>
        <begin position="90"/>
        <end position="384"/>
    </location>
</feature>
<accession>A0ABV8UED7</accession>
<dbReference type="InterPro" id="IPR012338">
    <property type="entry name" value="Beta-lactam/transpept-like"/>
</dbReference>
<dbReference type="InterPro" id="IPR050789">
    <property type="entry name" value="Diverse_Enzym_Activities"/>
</dbReference>
<dbReference type="EC" id="3.-.-.-" evidence="3"/>